<evidence type="ECO:0000256" key="2">
    <source>
        <dbReference type="SAM" id="SignalP"/>
    </source>
</evidence>
<protein>
    <submittedName>
        <fullName evidence="3">Two-component system QseEF-associated lipoprotein QseG</fullName>
    </submittedName>
</protein>
<dbReference type="Proteomes" id="UP000237673">
    <property type="component" value="Chromosome"/>
</dbReference>
<sequence length="243" mass="27123">MTFFTFSVAQRIGRRLALLSMLLVAACQAPSHSVLPRQAASLPDPEINIVDYLAVDCARIWQINDGNSIKNPLYWLRATDCAARLSPIAARAEAHNWPPTSWQNSFKQGILLDNGNVTPVERQQYIAQLDSFSVAFPASVRPLMQLWRANQAAQLDLSETRTRYHHLQQSSDNQLDALRQKQAQLSRELAETRRKLSTLTDIERQLSSRKSPDVSENSHSDENSVTGASAPTSAVNSNEKEAQ</sequence>
<feature type="chain" id="PRO_5045272260" evidence="2">
    <location>
        <begin position="26"/>
        <end position="243"/>
    </location>
</feature>
<dbReference type="Pfam" id="PF13942">
    <property type="entry name" value="Lipoprotein_20"/>
    <property type="match status" value="1"/>
</dbReference>
<evidence type="ECO:0000313" key="3">
    <source>
        <dbReference type="EMBL" id="AUY26217.1"/>
    </source>
</evidence>
<evidence type="ECO:0000313" key="4">
    <source>
        <dbReference type="Proteomes" id="UP000237673"/>
    </source>
</evidence>
<dbReference type="GeneID" id="84632424"/>
<dbReference type="InterPro" id="IPR025262">
    <property type="entry name" value="QseG"/>
</dbReference>
<keyword evidence="4" id="KW-1185">Reference proteome</keyword>
<reference evidence="3 4" key="1">
    <citation type="submission" date="2018-01" db="EMBL/GenBank/DDBJ databases">
        <title>Complete and assembled Genome of Pantoea calida DSM22759T.</title>
        <authorList>
            <person name="Stevens M.J.A."/>
            <person name="Zurfluh K."/>
            <person name="Stephan R."/>
        </authorList>
    </citation>
    <scope>NUCLEOTIDE SEQUENCE [LARGE SCALE GENOMIC DNA]</scope>
    <source>
        <strain evidence="3 4">DSM 22759</strain>
    </source>
</reference>
<feature type="compositionally biased region" description="Basic and acidic residues" evidence="1">
    <location>
        <begin position="201"/>
        <end position="222"/>
    </location>
</feature>
<organism evidence="3 4">
    <name type="scientific">Mixta calida</name>
    <dbReference type="NCBI Taxonomy" id="665913"/>
    <lineage>
        <taxon>Bacteria</taxon>
        <taxon>Pseudomonadati</taxon>
        <taxon>Pseudomonadota</taxon>
        <taxon>Gammaproteobacteria</taxon>
        <taxon>Enterobacterales</taxon>
        <taxon>Erwiniaceae</taxon>
        <taxon>Mixta</taxon>
    </lineage>
</organism>
<keyword evidence="2" id="KW-0732">Signal</keyword>
<dbReference type="RefSeq" id="WP_052133868.1">
    <property type="nucleotide sequence ID" value="NZ_CAXOMJ010000012.1"/>
</dbReference>
<keyword evidence="3" id="KW-0449">Lipoprotein</keyword>
<dbReference type="EMBL" id="CP026378">
    <property type="protein sequence ID" value="AUY26217.1"/>
    <property type="molecule type" value="Genomic_DNA"/>
</dbReference>
<evidence type="ECO:0000256" key="1">
    <source>
        <dbReference type="SAM" id="MobiDB-lite"/>
    </source>
</evidence>
<accession>A0ABM6S3E7</accession>
<dbReference type="NCBIfam" id="NF007997">
    <property type="entry name" value="PRK10722.1"/>
    <property type="match status" value="1"/>
</dbReference>
<feature type="signal peptide" evidence="2">
    <location>
        <begin position="1"/>
        <end position="25"/>
    </location>
</feature>
<gene>
    <name evidence="3" type="ORF">C2E16_15760</name>
</gene>
<feature type="region of interest" description="Disordered" evidence="1">
    <location>
        <begin position="200"/>
        <end position="243"/>
    </location>
</feature>
<proteinExistence type="predicted"/>
<feature type="compositionally biased region" description="Polar residues" evidence="1">
    <location>
        <begin position="223"/>
        <end position="237"/>
    </location>
</feature>
<name>A0ABM6S3E7_9GAMM</name>